<gene>
    <name evidence="3" type="ORF">H5S41_06670</name>
</gene>
<dbReference type="SUPFAM" id="SSF53335">
    <property type="entry name" value="S-adenosyl-L-methionine-dependent methyltransferases"/>
    <property type="match status" value="1"/>
</dbReference>
<feature type="transmembrane region" description="Helical" evidence="1">
    <location>
        <begin position="6"/>
        <end position="21"/>
    </location>
</feature>
<dbReference type="PANTHER" id="PTHR45277">
    <property type="entry name" value="EXPRESSED PROTEIN"/>
    <property type="match status" value="1"/>
</dbReference>
<dbReference type="InterPro" id="IPR041698">
    <property type="entry name" value="Methyltransf_25"/>
</dbReference>
<dbReference type="EMBL" id="JACIVD010000065">
    <property type="protein sequence ID" value="MBB1123639.1"/>
    <property type="molecule type" value="Genomic_DNA"/>
</dbReference>
<dbReference type="Gene3D" id="3.40.50.150">
    <property type="entry name" value="Vaccinia Virus protein VP39"/>
    <property type="match status" value="1"/>
</dbReference>
<dbReference type="AlphaFoldDB" id="A0A839HA96"/>
<reference evidence="3 4" key="1">
    <citation type="submission" date="2020-07" db="EMBL/GenBank/DDBJ databases">
        <title>Description of Limosilactobacillus balticus sp. nov., Limosilactobacillus agrestis sp. nov., Limosilactobacillus albertensis sp. nov., Limosilactobacillus rudii sp. nov., Limosilactobacillus fastidiosus sp. nov., five novel Limosilactobacillus species isolated from the vertebrate gastrointestinal tract, and proposal of 6 subspecies of Limosilactobacillus reuteri adapted to the gastrointestinal tract of specific vertebrate hosts.</title>
        <authorList>
            <person name="Li F."/>
            <person name="Cheng C."/>
            <person name="Zheng J."/>
            <person name="Quevedo R.M."/>
            <person name="Li J."/>
            <person name="Roos S."/>
            <person name="Gaenzle M.G."/>
            <person name="Walter J."/>
        </authorList>
    </citation>
    <scope>NUCLEOTIDE SEQUENCE [LARGE SCALE GENOMIC DNA]</scope>
    <source>
        <strain evidence="3 4">Lr3000</strain>
    </source>
</reference>
<dbReference type="PANTHER" id="PTHR45277:SF1">
    <property type="entry name" value="EXPRESSED PROTEIN"/>
    <property type="match status" value="1"/>
</dbReference>
<dbReference type="GO" id="GO:0032259">
    <property type="term" value="P:methylation"/>
    <property type="evidence" value="ECO:0007669"/>
    <property type="project" value="UniProtKB-KW"/>
</dbReference>
<organism evidence="3 4">
    <name type="scientific">Limosilactobacillus albertensis</name>
    <dbReference type="NCBI Taxonomy" id="2759752"/>
    <lineage>
        <taxon>Bacteria</taxon>
        <taxon>Bacillati</taxon>
        <taxon>Bacillota</taxon>
        <taxon>Bacilli</taxon>
        <taxon>Lactobacillales</taxon>
        <taxon>Lactobacillaceae</taxon>
        <taxon>Limosilactobacillus</taxon>
    </lineage>
</organism>
<sequence length="182" mass="20340">MRVVIGIVIVVVALGIIYWFIQRRREWDRIGADLNMKGNVQILDMSVSNGKALINFAKRLTSPGKIIGIAANEKQEQRLKELIKEAAVADRAKTVLTDVTNLSFTDHCFDFVIIAGLQQVKPAITRGRVLQEAVRVLAAHGTLVIIDSGNMQRYEQLLEYYGIKNISGRKINGQKVIVAKRL</sequence>
<protein>
    <submittedName>
        <fullName evidence="3">Methyltransferase domain-containing protein</fullName>
    </submittedName>
</protein>
<keyword evidence="1" id="KW-0472">Membrane</keyword>
<evidence type="ECO:0000256" key="1">
    <source>
        <dbReference type="SAM" id="Phobius"/>
    </source>
</evidence>
<dbReference type="Pfam" id="PF13649">
    <property type="entry name" value="Methyltransf_25"/>
    <property type="match status" value="1"/>
</dbReference>
<keyword evidence="3" id="KW-0808">Transferase</keyword>
<keyword evidence="3" id="KW-0489">Methyltransferase</keyword>
<evidence type="ECO:0000313" key="4">
    <source>
        <dbReference type="Proteomes" id="UP000547628"/>
    </source>
</evidence>
<comment type="caution">
    <text evidence="3">The sequence shown here is derived from an EMBL/GenBank/DDBJ whole genome shotgun (WGS) entry which is preliminary data.</text>
</comment>
<name>A0A839HA96_9LACO</name>
<keyword evidence="1" id="KW-1133">Transmembrane helix</keyword>
<evidence type="ECO:0000313" key="3">
    <source>
        <dbReference type="EMBL" id="MBB1123639.1"/>
    </source>
</evidence>
<dbReference type="InterPro" id="IPR029063">
    <property type="entry name" value="SAM-dependent_MTases_sf"/>
</dbReference>
<evidence type="ECO:0000259" key="2">
    <source>
        <dbReference type="Pfam" id="PF13649"/>
    </source>
</evidence>
<dbReference type="GO" id="GO:0008168">
    <property type="term" value="F:methyltransferase activity"/>
    <property type="evidence" value="ECO:0007669"/>
    <property type="project" value="UniProtKB-KW"/>
</dbReference>
<dbReference type="Proteomes" id="UP000547628">
    <property type="component" value="Unassembled WGS sequence"/>
</dbReference>
<feature type="domain" description="Methyltransferase" evidence="2">
    <location>
        <begin position="42"/>
        <end position="141"/>
    </location>
</feature>
<dbReference type="RefSeq" id="WP_182602771.1">
    <property type="nucleotide sequence ID" value="NZ_JACIVD010000065.1"/>
</dbReference>
<keyword evidence="1" id="KW-0812">Transmembrane</keyword>
<proteinExistence type="predicted"/>
<accession>A0A839HA96</accession>